<sequence>MGFEKNDEYVEVPERIVEFRTKYPEGSLQPVNPAEPYKVENIDGQTVITYAAAAYRTPHDPRPGIGVAQEPFPGRTPYTKGSEIQNAETSAWGRAMVAAMAVDTKRGIASAVEVRNRKAEQEAEAAALNELRGKVVEAFKASGMNPEELIALFVECGGAGKPTASNDTEALSKLLQEMTTRTAEVPA</sequence>
<accession>A0A511MP28</accession>
<comment type="caution">
    <text evidence="1">The sequence shown here is derived from an EMBL/GenBank/DDBJ whole genome shotgun (WGS) entry which is preliminary data.</text>
</comment>
<dbReference type="AlphaFoldDB" id="A0A511MP28"/>
<dbReference type="OrthoDB" id="5149333at2"/>
<reference evidence="1 2" key="1">
    <citation type="submission" date="2019-07" db="EMBL/GenBank/DDBJ databases">
        <title>Whole genome shotgun sequence of Nocardia ninae NBRC 108245.</title>
        <authorList>
            <person name="Hosoyama A."/>
            <person name="Uohara A."/>
            <person name="Ohji S."/>
            <person name="Ichikawa N."/>
        </authorList>
    </citation>
    <scope>NUCLEOTIDE SEQUENCE [LARGE SCALE GENOMIC DNA]</scope>
    <source>
        <strain evidence="1 2">NBRC 108245</strain>
    </source>
</reference>
<proteinExistence type="predicted"/>
<organism evidence="1 2">
    <name type="scientific">Nocardia ninae NBRC 108245</name>
    <dbReference type="NCBI Taxonomy" id="1210091"/>
    <lineage>
        <taxon>Bacteria</taxon>
        <taxon>Bacillati</taxon>
        <taxon>Actinomycetota</taxon>
        <taxon>Actinomycetes</taxon>
        <taxon>Mycobacteriales</taxon>
        <taxon>Nocardiaceae</taxon>
        <taxon>Nocardia</taxon>
    </lineage>
</organism>
<dbReference type="RefSeq" id="WP_147139197.1">
    <property type="nucleotide sequence ID" value="NZ_BJXA01000060.1"/>
</dbReference>
<dbReference type="Proteomes" id="UP000321424">
    <property type="component" value="Unassembled WGS sequence"/>
</dbReference>
<evidence type="ECO:0000313" key="2">
    <source>
        <dbReference type="Proteomes" id="UP000321424"/>
    </source>
</evidence>
<dbReference type="EMBL" id="BJXA01000060">
    <property type="protein sequence ID" value="GEM41938.1"/>
    <property type="molecule type" value="Genomic_DNA"/>
</dbReference>
<evidence type="ECO:0000313" key="1">
    <source>
        <dbReference type="EMBL" id="GEM41938.1"/>
    </source>
</evidence>
<gene>
    <name evidence="1" type="ORF">NN4_64570</name>
</gene>
<protein>
    <submittedName>
        <fullName evidence="1">Uncharacterized protein</fullName>
    </submittedName>
</protein>
<keyword evidence="2" id="KW-1185">Reference proteome</keyword>
<name>A0A511MP28_9NOCA</name>